<gene>
    <name evidence="1" type="ORF">SAMN05216205_4646</name>
</gene>
<comment type="caution">
    <text evidence="1">The sequence shown here is derived from an EMBL/GenBank/DDBJ whole genome shotgun (WGS) entry which is preliminary data.</text>
</comment>
<reference evidence="1 2" key="1">
    <citation type="submission" date="2016-10" db="EMBL/GenBank/DDBJ databases">
        <authorList>
            <person name="Varghese N."/>
            <person name="Submissions S."/>
        </authorList>
    </citation>
    <scope>NUCLEOTIDE SEQUENCE [LARGE SCALE GENOMIC DNA]</scope>
    <source>
        <strain evidence="1 2">DSM 18327</strain>
    </source>
</reference>
<name>A0ABY0YAM8_9PSED</name>
<organism evidence="1 2">
    <name type="scientific">Pseudomonas mohnii</name>
    <dbReference type="NCBI Taxonomy" id="395600"/>
    <lineage>
        <taxon>Bacteria</taxon>
        <taxon>Pseudomonadati</taxon>
        <taxon>Pseudomonadota</taxon>
        <taxon>Gammaproteobacteria</taxon>
        <taxon>Pseudomonadales</taxon>
        <taxon>Pseudomonadaceae</taxon>
        <taxon>Pseudomonas</taxon>
    </lineage>
</organism>
<dbReference type="RefSeq" id="WP_167361800.1">
    <property type="nucleotide sequence ID" value="NZ_FNRV01000001.1"/>
</dbReference>
<sequence length="51" mass="5676">MREIIGAFEIGVMPAPETEEPISESKTDQRNVWPLLAALFVQVFACLSLAR</sequence>
<protein>
    <submittedName>
        <fullName evidence="1">Uncharacterized protein</fullName>
    </submittedName>
</protein>
<dbReference type="EMBL" id="FNRV01000001">
    <property type="protein sequence ID" value="SED24038.1"/>
    <property type="molecule type" value="Genomic_DNA"/>
</dbReference>
<dbReference type="Proteomes" id="UP000199665">
    <property type="component" value="Unassembled WGS sequence"/>
</dbReference>
<evidence type="ECO:0000313" key="1">
    <source>
        <dbReference type="EMBL" id="SED24038.1"/>
    </source>
</evidence>
<keyword evidence="2" id="KW-1185">Reference proteome</keyword>
<accession>A0ABY0YAM8</accession>
<evidence type="ECO:0000313" key="2">
    <source>
        <dbReference type="Proteomes" id="UP000199665"/>
    </source>
</evidence>
<proteinExistence type="predicted"/>